<dbReference type="AlphaFoldDB" id="A0A232LRP0"/>
<feature type="domain" description="Protein kinase" evidence="3">
    <location>
        <begin position="72"/>
        <end position="398"/>
    </location>
</feature>
<proteinExistence type="predicted"/>
<dbReference type="SUPFAM" id="SSF48403">
    <property type="entry name" value="Ankyrin repeat"/>
    <property type="match status" value="1"/>
</dbReference>
<evidence type="ECO:0000313" key="4">
    <source>
        <dbReference type="EMBL" id="OXV06467.1"/>
    </source>
</evidence>
<dbReference type="InterPro" id="IPR011990">
    <property type="entry name" value="TPR-like_helical_dom_sf"/>
</dbReference>
<evidence type="ECO:0000256" key="1">
    <source>
        <dbReference type="ARBA" id="ARBA00022741"/>
    </source>
</evidence>
<dbReference type="InterPro" id="IPR000719">
    <property type="entry name" value="Prot_kinase_dom"/>
</dbReference>
<dbReference type="Gene3D" id="1.25.40.20">
    <property type="entry name" value="Ankyrin repeat-containing domain"/>
    <property type="match status" value="1"/>
</dbReference>
<dbReference type="InterPro" id="IPR051681">
    <property type="entry name" value="Ser/Thr_Kinases-Pseudokinases"/>
</dbReference>
<dbReference type="SUPFAM" id="SSF56112">
    <property type="entry name" value="Protein kinase-like (PK-like)"/>
    <property type="match status" value="1"/>
</dbReference>
<dbReference type="PANTHER" id="PTHR44329:SF298">
    <property type="entry name" value="MIXED LINEAGE KINASE DOMAIN-LIKE PROTEIN"/>
    <property type="match status" value="1"/>
</dbReference>
<keyword evidence="5" id="KW-1185">Reference proteome</keyword>
<dbReference type="PROSITE" id="PS00108">
    <property type="entry name" value="PROTEIN_KINASE_ST"/>
    <property type="match status" value="1"/>
</dbReference>
<evidence type="ECO:0000256" key="2">
    <source>
        <dbReference type="ARBA" id="ARBA00022840"/>
    </source>
</evidence>
<dbReference type="Gene3D" id="1.25.40.10">
    <property type="entry name" value="Tetratricopeptide repeat domain"/>
    <property type="match status" value="1"/>
</dbReference>
<dbReference type="Gene3D" id="1.10.510.10">
    <property type="entry name" value="Transferase(Phosphotransferase) domain 1"/>
    <property type="match status" value="1"/>
</dbReference>
<organism evidence="4 5">
    <name type="scientific">Elaphomyces granulatus</name>
    <dbReference type="NCBI Taxonomy" id="519963"/>
    <lineage>
        <taxon>Eukaryota</taxon>
        <taxon>Fungi</taxon>
        <taxon>Dikarya</taxon>
        <taxon>Ascomycota</taxon>
        <taxon>Pezizomycotina</taxon>
        <taxon>Eurotiomycetes</taxon>
        <taxon>Eurotiomycetidae</taxon>
        <taxon>Eurotiales</taxon>
        <taxon>Elaphomycetaceae</taxon>
        <taxon>Elaphomyces</taxon>
    </lineage>
</organism>
<dbReference type="GO" id="GO:0097527">
    <property type="term" value="P:necroptotic signaling pathway"/>
    <property type="evidence" value="ECO:0007669"/>
    <property type="project" value="TreeGrafter"/>
</dbReference>
<dbReference type="SMART" id="SM00671">
    <property type="entry name" value="SEL1"/>
    <property type="match status" value="1"/>
</dbReference>
<dbReference type="OrthoDB" id="626167at2759"/>
<dbReference type="GO" id="GO:0005524">
    <property type="term" value="F:ATP binding"/>
    <property type="evidence" value="ECO:0007669"/>
    <property type="project" value="UniProtKB-KW"/>
</dbReference>
<dbReference type="Pfam" id="PF07714">
    <property type="entry name" value="PK_Tyr_Ser-Thr"/>
    <property type="match status" value="1"/>
</dbReference>
<dbReference type="InterPro" id="IPR011009">
    <property type="entry name" value="Kinase-like_dom_sf"/>
</dbReference>
<dbReference type="PANTHER" id="PTHR44329">
    <property type="entry name" value="SERINE/THREONINE-PROTEIN KINASE TNNI3K-RELATED"/>
    <property type="match status" value="1"/>
</dbReference>
<keyword evidence="2" id="KW-0067">ATP-binding</keyword>
<evidence type="ECO:0000313" key="5">
    <source>
        <dbReference type="Proteomes" id="UP000243515"/>
    </source>
</evidence>
<sequence>MDIFGYTSSTYVPPTQSYTTPLTSFKKSSAVPGVSLHSAIHSIAQTNFQDDLISLLSYVRTKKIPIIPISVPDVRCVLGHGLSFLVNGAEMPETYIDHRSGVEFPKGMIVAMKRSVVRDDMTDIIGHRMRVLFTEILTMCHPPLLAHPNIVKLLGICLEIEGPGISKIAIPVLVVECAELGNLAEVLETARKEERPFGFEEKLALYADVAHGLEVLHACDIVHGDVKCENVLVFEKDCQSKEPNWPKSRYICKLTDFGISTHTAGNITLGGSRPWQAPECTRDAYFTLEGAKRTDIYSFGMLLWRIMLDGDPFKSLGEFEGNTARDRREKRNDAIALLKQGDRLVKHACDSLAMSEKFSNQQLDILHDVMGITLTKDPSARELDIGKLIRLLMPNKWYQRRHPVSPQRISIDLNIQLLDIEKDFASFKKISQVAQRRIVVGFQRCTEAPAGQDTDGAAAFQLAICYATGFGVPVESDKCLKWLVIAANKGSRRAKQALPLVAEAFDIKIGDHVVIPKADLSLSSPSEDQGNTLSLELLETWPSGDKNKIGIGTEGSCAGWTMFRAAEACRYDIIELLLSQGIEPEVSEDGVTPLHFLSTWDENIAEKLGQKLILAGVDVNARAKRGVSVGGTPLM</sequence>
<name>A0A232LRP0_9EURO</name>
<dbReference type="InterPro" id="IPR006597">
    <property type="entry name" value="Sel1-like"/>
</dbReference>
<dbReference type="InterPro" id="IPR001245">
    <property type="entry name" value="Ser-Thr/Tyr_kinase_cat_dom"/>
</dbReference>
<reference evidence="4 5" key="1">
    <citation type="journal article" date="2015" name="Environ. Microbiol.">
        <title>Metagenome sequence of Elaphomyces granulatus from sporocarp tissue reveals Ascomycota ectomycorrhizal fingerprints of genome expansion and a Proteobacteria-rich microbiome.</title>
        <authorList>
            <person name="Quandt C.A."/>
            <person name="Kohler A."/>
            <person name="Hesse C.N."/>
            <person name="Sharpton T.J."/>
            <person name="Martin F."/>
            <person name="Spatafora J.W."/>
        </authorList>
    </citation>
    <scope>NUCLEOTIDE SEQUENCE [LARGE SCALE GENOMIC DNA]</scope>
    <source>
        <strain evidence="4 5">OSC145934</strain>
    </source>
</reference>
<comment type="caution">
    <text evidence="4">The sequence shown here is derived from an EMBL/GenBank/DDBJ whole genome shotgun (WGS) entry which is preliminary data.</text>
</comment>
<dbReference type="EMBL" id="NPHW01005712">
    <property type="protein sequence ID" value="OXV06467.1"/>
    <property type="molecule type" value="Genomic_DNA"/>
</dbReference>
<protein>
    <recommendedName>
        <fullName evidence="3">Protein kinase domain-containing protein</fullName>
    </recommendedName>
</protein>
<gene>
    <name evidence="4" type="ORF">Egran_05765</name>
</gene>
<evidence type="ECO:0000259" key="3">
    <source>
        <dbReference type="PROSITE" id="PS50011"/>
    </source>
</evidence>
<dbReference type="InterPro" id="IPR008271">
    <property type="entry name" value="Ser/Thr_kinase_AS"/>
</dbReference>
<dbReference type="GO" id="GO:0004672">
    <property type="term" value="F:protein kinase activity"/>
    <property type="evidence" value="ECO:0007669"/>
    <property type="project" value="InterPro"/>
</dbReference>
<dbReference type="SMART" id="SM00220">
    <property type="entry name" value="S_TKc"/>
    <property type="match status" value="1"/>
</dbReference>
<accession>A0A232LRP0</accession>
<dbReference type="InterPro" id="IPR036770">
    <property type="entry name" value="Ankyrin_rpt-contain_sf"/>
</dbReference>
<dbReference type="Proteomes" id="UP000243515">
    <property type="component" value="Unassembled WGS sequence"/>
</dbReference>
<dbReference type="PROSITE" id="PS50011">
    <property type="entry name" value="PROTEIN_KINASE_DOM"/>
    <property type="match status" value="1"/>
</dbReference>
<keyword evidence="1" id="KW-0547">Nucleotide-binding</keyword>